<evidence type="ECO:0000256" key="5">
    <source>
        <dbReference type="ARBA" id="ARBA00022692"/>
    </source>
</evidence>
<dbReference type="Proteomes" id="UP001154420">
    <property type="component" value="Unassembled WGS sequence"/>
</dbReference>
<dbReference type="Gene3D" id="1.10.3720.10">
    <property type="entry name" value="MetI-like"/>
    <property type="match status" value="1"/>
</dbReference>
<sequence>MLDNQTIMMIVEGTGVTLYMTLFSTLIAYVLGLPMGILLVVTAPGGLKPNRIVYKILDVVVNIVRSIPFLILLMLIIPFTRFIVGKSYGAAATVVPLSIAAAPFVARLVESSLLEVDHGVVEAAQSMGASLWTIIWKVLLAEARTSLIVGATISLGTILGYSAMAGVVGGGGLGDIAIRYGYYRYQGDIMMITVVLLVVLVQILQVIGTKLSKKLDRRITG</sequence>
<dbReference type="InterPro" id="IPR035906">
    <property type="entry name" value="MetI-like_sf"/>
</dbReference>
<gene>
    <name evidence="10" type="ORF">D5281_09155</name>
</gene>
<name>A0A9X5BF45_9FIRM</name>
<dbReference type="PROSITE" id="PS50928">
    <property type="entry name" value="ABC_TM1"/>
    <property type="match status" value="1"/>
</dbReference>
<dbReference type="SUPFAM" id="SSF161098">
    <property type="entry name" value="MetI-like"/>
    <property type="match status" value="1"/>
</dbReference>
<keyword evidence="6 8" id="KW-1133">Transmembrane helix</keyword>
<feature type="transmembrane region" description="Helical" evidence="8">
    <location>
        <begin position="52"/>
        <end position="76"/>
    </location>
</feature>
<feature type="transmembrane region" description="Helical" evidence="8">
    <location>
        <begin position="189"/>
        <end position="208"/>
    </location>
</feature>
<evidence type="ECO:0000313" key="11">
    <source>
        <dbReference type="Proteomes" id="UP001154420"/>
    </source>
</evidence>
<keyword evidence="5 8" id="KW-0812">Transmembrane</keyword>
<dbReference type="InterPro" id="IPR000515">
    <property type="entry name" value="MetI-like"/>
</dbReference>
<dbReference type="FunFam" id="1.10.3720.10:FF:000002">
    <property type="entry name" value="D-methionine ABC transporter permease MetI"/>
    <property type="match status" value="1"/>
</dbReference>
<comment type="similarity">
    <text evidence="2">Belongs to the binding-protein-dependent transport system permease family. CysTW subfamily.</text>
</comment>
<dbReference type="Pfam" id="PF00528">
    <property type="entry name" value="BPD_transp_1"/>
    <property type="match status" value="1"/>
</dbReference>
<comment type="caution">
    <text evidence="10">The sequence shown here is derived from an EMBL/GenBank/DDBJ whole genome shotgun (WGS) entry which is preliminary data.</text>
</comment>
<protein>
    <submittedName>
        <fullName evidence="10">ABC transporter permease</fullName>
    </submittedName>
</protein>
<dbReference type="NCBIfam" id="NF008049">
    <property type="entry name" value="PRK10782.1"/>
    <property type="match status" value="1"/>
</dbReference>
<evidence type="ECO:0000259" key="9">
    <source>
        <dbReference type="PROSITE" id="PS50928"/>
    </source>
</evidence>
<dbReference type="GO" id="GO:0048473">
    <property type="term" value="P:D-methionine transmembrane transport"/>
    <property type="evidence" value="ECO:0007669"/>
    <property type="project" value="TreeGrafter"/>
</dbReference>
<dbReference type="CDD" id="cd06261">
    <property type="entry name" value="TM_PBP2"/>
    <property type="match status" value="1"/>
</dbReference>
<dbReference type="InterPro" id="IPR051322">
    <property type="entry name" value="AA_ABC_Transporter_Permease"/>
</dbReference>
<accession>A0A9X5BF45</accession>
<dbReference type="AlphaFoldDB" id="A0A9X5BF45"/>
<evidence type="ECO:0000313" key="10">
    <source>
        <dbReference type="EMBL" id="NBJ92760.1"/>
    </source>
</evidence>
<feature type="transmembrane region" description="Helical" evidence="8">
    <location>
        <begin position="147"/>
        <end position="169"/>
    </location>
</feature>
<reference evidence="10" key="1">
    <citation type="submission" date="2018-09" db="EMBL/GenBank/DDBJ databases">
        <title>Murine metabolic-syndrome-specific gut microbial biobank.</title>
        <authorList>
            <person name="Liu C."/>
        </authorList>
    </citation>
    <scope>NUCLEOTIDE SEQUENCE</scope>
    <source>
        <strain evidence="10">D42-62</strain>
    </source>
</reference>
<dbReference type="GO" id="GO:0005886">
    <property type="term" value="C:plasma membrane"/>
    <property type="evidence" value="ECO:0007669"/>
    <property type="project" value="UniProtKB-SubCell"/>
</dbReference>
<evidence type="ECO:0000256" key="8">
    <source>
        <dbReference type="RuleBase" id="RU363032"/>
    </source>
</evidence>
<dbReference type="PANTHER" id="PTHR30450:SF1">
    <property type="entry name" value="D-METHIONINE TRANSPORT SYSTEM PERMEASE PROTEIN METI-RELATED"/>
    <property type="match status" value="1"/>
</dbReference>
<keyword evidence="11" id="KW-1185">Reference proteome</keyword>
<keyword evidence="4" id="KW-1003">Cell membrane</keyword>
<dbReference type="OrthoDB" id="9793490at2"/>
<evidence type="ECO:0000256" key="4">
    <source>
        <dbReference type="ARBA" id="ARBA00022475"/>
    </source>
</evidence>
<evidence type="ECO:0000256" key="6">
    <source>
        <dbReference type="ARBA" id="ARBA00022989"/>
    </source>
</evidence>
<dbReference type="RefSeq" id="WP_160559846.1">
    <property type="nucleotide sequence ID" value="NZ_QZDT01000012.1"/>
</dbReference>
<comment type="subcellular location">
    <subcellularLocation>
        <location evidence="1 8">Cell membrane</location>
        <topology evidence="1 8">Multi-pass membrane protein</topology>
    </subcellularLocation>
</comment>
<organism evidence="10 11">
    <name type="scientific">Parablautia muri</name>
    <dbReference type="NCBI Taxonomy" id="2320879"/>
    <lineage>
        <taxon>Bacteria</taxon>
        <taxon>Bacillati</taxon>
        <taxon>Bacillota</taxon>
        <taxon>Clostridia</taxon>
        <taxon>Lachnospirales</taxon>
        <taxon>Lachnospiraceae</taxon>
        <taxon>Parablautia</taxon>
    </lineage>
</organism>
<dbReference type="EMBL" id="QZDT01000012">
    <property type="protein sequence ID" value="NBJ92760.1"/>
    <property type="molecule type" value="Genomic_DNA"/>
</dbReference>
<proteinExistence type="inferred from homology"/>
<feature type="transmembrane region" description="Helical" evidence="8">
    <location>
        <begin position="16"/>
        <end position="40"/>
    </location>
</feature>
<keyword evidence="3 8" id="KW-0813">Transport</keyword>
<evidence type="ECO:0000256" key="3">
    <source>
        <dbReference type="ARBA" id="ARBA00022448"/>
    </source>
</evidence>
<evidence type="ECO:0000256" key="2">
    <source>
        <dbReference type="ARBA" id="ARBA00007069"/>
    </source>
</evidence>
<evidence type="ECO:0000256" key="1">
    <source>
        <dbReference type="ARBA" id="ARBA00004651"/>
    </source>
</evidence>
<dbReference type="PANTHER" id="PTHR30450">
    <property type="entry name" value="ABC TRANSPORTER PERMEASE"/>
    <property type="match status" value="1"/>
</dbReference>
<keyword evidence="7 8" id="KW-0472">Membrane</keyword>
<evidence type="ECO:0000256" key="7">
    <source>
        <dbReference type="ARBA" id="ARBA00023136"/>
    </source>
</evidence>
<feature type="domain" description="ABC transmembrane type-1" evidence="9">
    <location>
        <begin position="14"/>
        <end position="208"/>
    </location>
</feature>